<evidence type="ECO:0000313" key="5">
    <source>
        <dbReference type="EMBL" id="MEE4598889.1"/>
    </source>
</evidence>
<gene>
    <name evidence="5" type="ORF">V2J94_44900</name>
</gene>
<accession>A0ABU7QBV9</accession>
<evidence type="ECO:0000259" key="4">
    <source>
        <dbReference type="PROSITE" id="PS51387"/>
    </source>
</evidence>
<protein>
    <submittedName>
        <fullName evidence="5">FAD binding domain-containing protein</fullName>
    </submittedName>
</protein>
<evidence type="ECO:0000313" key="6">
    <source>
        <dbReference type="Proteomes" id="UP001354709"/>
    </source>
</evidence>
<name>A0ABU7QBV9_9ACTN</name>
<dbReference type="RefSeq" id="WP_330816196.1">
    <property type="nucleotide sequence ID" value="NZ_JAZBJO010000058.1"/>
</dbReference>
<dbReference type="Proteomes" id="UP001354709">
    <property type="component" value="Unassembled WGS sequence"/>
</dbReference>
<feature type="domain" description="FAD-binding PCMH-type" evidence="4">
    <location>
        <begin position="1"/>
        <end position="177"/>
    </location>
</feature>
<dbReference type="Pfam" id="PF00941">
    <property type="entry name" value="FAD_binding_5"/>
    <property type="match status" value="1"/>
</dbReference>
<dbReference type="SUPFAM" id="SSF56176">
    <property type="entry name" value="FAD-binding/transporter-associated domain-like"/>
    <property type="match status" value="1"/>
</dbReference>
<evidence type="ECO:0000256" key="3">
    <source>
        <dbReference type="ARBA" id="ARBA00023002"/>
    </source>
</evidence>
<comment type="caution">
    <text evidence="5">The sequence shown here is derived from an EMBL/GenBank/DDBJ whole genome shotgun (WGS) entry which is preliminary data.</text>
</comment>
<evidence type="ECO:0000256" key="2">
    <source>
        <dbReference type="ARBA" id="ARBA00022827"/>
    </source>
</evidence>
<dbReference type="InterPro" id="IPR051312">
    <property type="entry name" value="Diverse_Substr_Oxidored"/>
</dbReference>
<dbReference type="EMBL" id="JAZBJO010000058">
    <property type="protein sequence ID" value="MEE4598889.1"/>
    <property type="molecule type" value="Genomic_DNA"/>
</dbReference>
<dbReference type="InterPro" id="IPR016166">
    <property type="entry name" value="FAD-bd_PCMH"/>
</dbReference>
<dbReference type="Gene3D" id="3.30.390.50">
    <property type="entry name" value="CO dehydrogenase flavoprotein, C-terminal domain"/>
    <property type="match status" value="1"/>
</dbReference>
<organism evidence="5 6">
    <name type="scientific">Streptomyces asiaticus subsp. ignotus</name>
    <dbReference type="NCBI Taxonomy" id="3098222"/>
    <lineage>
        <taxon>Bacteria</taxon>
        <taxon>Bacillati</taxon>
        <taxon>Actinomycetota</taxon>
        <taxon>Actinomycetes</taxon>
        <taxon>Kitasatosporales</taxon>
        <taxon>Streptomycetaceae</taxon>
        <taxon>Streptomyces</taxon>
        <taxon>Streptomyces violaceusniger group</taxon>
    </lineage>
</organism>
<keyword evidence="1" id="KW-0285">Flavoprotein</keyword>
<proteinExistence type="predicted"/>
<keyword evidence="6" id="KW-1185">Reference proteome</keyword>
<dbReference type="InterPro" id="IPR016167">
    <property type="entry name" value="FAD-bd_PCMH_sub1"/>
</dbReference>
<keyword evidence="3" id="KW-0560">Oxidoreductase</keyword>
<dbReference type="InterPro" id="IPR002346">
    <property type="entry name" value="Mopterin_DH_FAD-bd"/>
</dbReference>
<evidence type="ECO:0000256" key="1">
    <source>
        <dbReference type="ARBA" id="ARBA00022630"/>
    </source>
</evidence>
<dbReference type="InterPro" id="IPR036318">
    <property type="entry name" value="FAD-bd_PCMH-like_sf"/>
</dbReference>
<keyword evidence="2" id="KW-0274">FAD</keyword>
<dbReference type="Gene3D" id="3.30.465.10">
    <property type="match status" value="1"/>
</dbReference>
<dbReference type="Gene3D" id="3.30.43.10">
    <property type="entry name" value="Uridine Diphospho-n-acetylenolpyruvylglucosamine Reductase, domain 2"/>
    <property type="match status" value="1"/>
</dbReference>
<dbReference type="PANTHER" id="PTHR42659">
    <property type="entry name" value="XANTHINE DEHYDROGENASE SUBUNIT C-RELATED"/>
    <property type="match status" value="1"/>
</dbReference>
<sequence>MKPAPFEYHRPGTSAEAADLLHRLGDDVKVIAGGQSLLPIMNMRLAEPAHLVDVSALPELRRTVTTAEGATYGAATTHMMFEHELVPDVTNGLLSHAAAGIGYRTIRNRGTVGGSLAHSDSSAEWPTVMSALGATVHAVSVRGERRIPVPEFLLGFFSTALDADELISAVTVPRIAAGTRWGMYKMARKPGEFAESLAVVQLRDTEGDGPAAAVWLGAARDVPVRLERVEEAIANAPASGLSPADLTDPLAADIAADTTTASPHAGHALQLHAVTVHRALAAAERAPHAA</sequence>
<dbReference type="InterPro" id="IPR016169">
    <property type="entry name" value="FAD-bd_PCMH_sub2"/>
</dbReference>
<dbReference type="PANTHER" id="PTHR42659:SF2">
    <property type="entry name" value="XANTHINE DEHYDROGENASE SUBUNIT C-RELATED"/>
    <property type="match status" value="1"/>
</dbReference>
<dbReference type="PROSITE" id="PS51387">
    <property type="entry name" value="FAD_PCMH"/>
    <property type="match status" value="1"/>
</dbReference>
<reference evidence="5 6" key="1">
    <citation type="submission" date="2023-11" db="EMBL/GenBank/DDBJ databases">
        <title>30 novel species of actinomycetes from the DSMZ collection.</title>
        <authorList>
            <person name="Nouioui I."/>
        </authorList>
    </citation>
    <scope>NUCLEOTIDE SEQUENCE [LARGE SCALE GENOMIC DNA]</scope>
    <source>
        <strain evidence="5 6">DSM 41524</strain>
    </source>
</reference>